<dbReference type="AlphaFoldDB" id="A0A6Y0EAE5"/>
<gene>
    <name evidence="1" type="ORF">GJF91_23570</name>
</gene>
<organism evidence="1">
    <name type="scientific">Salmonella enteritidis</name>
    <dbReference type="NCBI Taxonomy" id="149539"/>
    <lineage>
        <taxon>Bacteria</taxon>
        <taxon>Pseudomonadati</taxon>
        <taxon>Pseudomonadota</taxon>
        <taxon>Gammaproteobacteria</taxon>
        <taxon>Enterobacterales</taxon>
        <taxon>Enterobacteriaceae</taxon>
        <taxon>Salmonella</taxon>
    </lineage>
</organism>
<comment type="caution">
    <text evidence="1">The sequence shown here is derived from an EMBL/GenBank/DDBJ whole genome shotgun (WGS) entry which is preliminary data.</text>
</comment>
<evidence type="ECO:0000313" key="1">
    <source>
        <dbReference type="EMBL" id="HAB3088100.1"/>
    </source>
</evidence>
<reference evidence="1" key="2">
    <citation type="submission" date="2019-02" db="EMBL/GenBank/DDBJ databases">
        <authorList>
            <consortium name="NCBI Pathogen Detection Project"/>
        </authorList>
    </citation>
    <scope>NUCLEOTIDE SEQUENCE</scope>
    <source>
        <strain evidence="1">ILBSalm5516267</strain>
    </source>
</reference>
<proteinExistence type="predicted"/>
<protein>
    <submittedName>
        <fullName evidence="1">Theronine dehydrogenase</fullName>
    </submittedName>
</protein>
<sequence length="104" mass="12086">MKWCYSLRWKLPYPCPGEHELVSEVVEAGQPAPASVMSRWVAGAGYAVCLDFISDRPVRRWSEERKAAVRRRNLEKRINRHAPLFADELIARELAERPDYFQGK</sequence>
<reference evidence="1" key="1">
    <citation type="journal article" date="2018" name="Genome Biol.">
        <title>SKESA: strategic k-mer extension for scrupulous assemblies.</title>
        <authorList>
            <person name="Souvorov A."/>
            <person name="Agarwala R."/>
            <person name="Lipman D.J."/>
        </authorList>
    </citation>
    <scope>NUCLEOTIDE SEQUENCE</scope>
    <source>
        <strain evidence="1">ILBSalm5516267</strain>
    </source>
</reference>
<dbReference type="EMBL" id="DAAGHN010000022">
    <property type="protein sequence ID" value="HAB3088100.1"/>
    <property type="molecule type" value="Genomic_DNA"/>
</dbReference>
<name>A0A6Y0EAE5_SALEN</name>
<accession>A0A6Y0EAE5</accession>